<dbReference type="eggNOG" id="COG1896">
    <property type="taxonomic scope" value="Bacteria"/>
</dbReference>
<reference evidence="1" key="1">
    <citation type="submission" date="2011-11" db="EMBL/GenBank/DDBJ databases">
        <title>Improved High-Quality Draft sequence of Desulfovibrio sp. U5L.</title>
        <authorList>
            <consortium name="US DOE Joint Genome Institute"/>
            <person name="Lucas S."/>
            <person name="Han J."/>
            <person name="Lapidus A."/>
            <person name="Cheng J.-F."/>
            <person name="Goodwin L."/>
            <person name="Pitluck S."/>
            <person name="Peters L."/>
            <person name="Ovchinnikova G."/>
            <person name="Held B."/>
            <person name="Detter J.C."/>
            <person name="Han C."/>
            <person name="Tapia R."/>
            <person name="Land M."/>
            <person name="Hauser L."/>
            <person name="Kyrpides N."/>
            <person name="Ivanova N."/>
            <person name="Pagani I."/>
            <person name="Gabster J."/>
            <person name="Walker C."/>
            <person name="Stolyar S."/>
            <person name="Stahl D."/>
            <person name="Arkin A."/>
            <person name="Dehal P."/>
            <person name="Hazen T."/>
            <person name="Woyke T."/>
        </authorList>
    </citation>
    <scope>NUCLEOTIDE SEQUENCE [LARGE SCALE GENOMIC DNA]</scope>
    <source>
        <strain evidence="1">U5L</strain>
    </source>
</reference>
<accession>I2Q2Q9</accession>
<organism evidence="1">
    <name type="scientific">Desulfovibrio sp. U5L</name>
    <dbReference type="NCBI Taxonomy" id="596152"/>
    <lineage>
        <taxon>Bacteria</taxon>
        <taxon>Pseudomonadati</taxon>
        <taxon>Thermodesulfobacteriota</taxon>
        <taxon>Desulfovibrionia</taxon>
        <taxon>Desulfovibrionales</taxon>
        <taxon>Desulfovibrionaceae</taxon>
        <taxon>Desulfovibrio</taxon>
    </lineage>
</organism>
<sequence>MSGNPWNQTFSGRAFDLVNPEPSMVAIKDIAQSLANQCRFNGHTRRYYSVAEHCLYVSRAMPTRQLRLIALLHDATEAYVGDMTTPLKALLPDFRVIEHRIWQAVCGRFRLPEEILVEVQIADQRMLSTEREYLLSPSDRPWGTMLEPFELHEIGLCHPNQFGLPPREAHRRFLERFAELAA</sequence>
<evidence type="ECO:0008006" key="2">
    <source>
        <dbReference type="Google" id="ProtNLM"/>
    </source>
</evidence>
<dbReference type="OrthoDB" id="1099791at2"/>
<name>I2Q2Q9_9BACT</name>
<dbReference type="AlphaFoldDB" id="I2Q2Q9"/>
<dbReference type="HOGENOM" id="CLU_089999_3_0_7"/>
<dbReference type="STRING" id="596152.DesU5LDRAFT_2402"/>
<gene>
    <name evidence="1" type="ORF">DesU5LDRAFT_2402</name>
</gene>
<dbReference type="Gene3D" id="1.10.3210.10">
    <property type="entry name" value="Hypothetical protein af1432"/>
    <property type="match status" value="1"/>
</dbReference>
<proteinExistence type="predicted"/>
<evidence type="ECO:0000313" key="1">
    <source>
        <dbReference type="EMBL" id="EIG54065.1"/>
    </source>
</evidence>
<protein>
    <recommendedName>
        <fullName evidence="2">Phosphohydrolase</fullName>
    </recommendedName>
</protein>
<dbReference type="SUPFAM" id="SSF109604">
    <property type="entry name" value="HD-domain/PDEase-like"/>
    <property type="match status" value="1"/>
</dbReference>
<dbReference type="EMBL" id="JH600068">
    <property type="protein sequence ID" value="EIG54065.1"/>
    <property type="molecule type" value="Genomic_DNA"/>
</dbReference>